<dbReference type="EMBL" id="UZAN01059821">
    <property type="protein sequence ID" value="VDP92468.1"/>
    <property type="molecule type" value="Genomic_DNA"/>
</dbReference>
<feature type="region of interest" description="Disordered" evidence="1">
    <location>
        <begin position="1"/>
        <end position="39"/>
    </location>
</feature>
<sequence length="39" mass="4052">MLELLDTHHQEVQPTPADPDVGLGGADVANEGLGAEPEE</sequence>
<evidence type="ECO:0000313" key="3">
    <source>
        <dbReference type="Proteomes" id="UP000272942"/>
    </source>
</evidence>
<accession>A0A183B7L0</accession>
<keyword evidence="3" id="KW-1185">Reference proteome</keyword>
<organism evidence="4">
    <name type="scientific">Echinostoma caproni</name>
    <dbReference type="NCBI Taxonomy" id="27848"/>
    <lineage>
        <taxon>Eukaryota</taxon>
        <taxon>Metazoa</taxon>
        <taxon>Spiralia</taxon>
        <taxon>Lophotrochozoa</taxon>
        <taxon>Platyhelminthes</taxon>
        <taxon>Trematoda</taxon>
        <taxon>Digenea</taxon>
        <taxon>Plagiorchiida</taxon>
        <taxon>Echinostomata</taxon>
        <taxon>Echinostomatoidea</taxon>
        <taxon>Echinostomatidae</taxon>
        <taxon>Echinostoma</taxon>
    </lineage>
</organism>
<reference evidence="4" key="1">
    <citation type="submission" date="2016-06" db="UniProtKB">
        <authorList>
            <consortium name="WormBaseParasite"/>
        </authorList>
    </citation>
    <scope>IDENTIFICATION</scope>
</reference>
<name>A0A183B7L0_9TREM</name>
<evidence type="ECO:0000313" key="2">
    <source>
        <dbReference type="EMBL" id="VDP92468.1"/>
    </source>
</evidence>
<dbReference type="Proteomes" id="UP000272942">
    <property type="component" value="Unassembled WGS sequence"/>
</dbReference>
<protein>
    <submittedName>
        <fullName evidence="4">Segregation and condensation protein B</fullName>
    </submittedName>
</protein>
<proteinExistence type="predicted"/>
<dbReference type="AlphaFoldDB" id="A0A183B7L0"/>
<feature type="compositionally biased region" description="Basic and acidic residues" evidence="1">
    <location>
        <begin position="1"/>
        <end position="11"/>
    </location>
</feature>
<reference evidence="2 3" key="2">
    <citation type="submission" date="2018-11" db="EMBL/GenBank/DDBJ databases">
        <authorList>
            <consortium name="Pathogen Informatics"/>
        </authorList>
    </citation>
    <scope>NUCLEOTIDE SEQUENCE [LARGE SCALE GENOMIC DNA]</scope>
    <source>
        <strain evidence="2 3">Egypt</strain>
    </source>
</reference>
<gene>
    <name evidence="2" type="ORF">ECPE_LOCUS15196</name>
</gene>
<evidence type="ECO:0000313" key="4">
    <source>
        <dbReference type="WBParaSite" id="ECPE_0001523501-mRNA-1"/>
    </source>
</evidence>
<evidence type="ECO:0000256" key="1">
    <source>
        <dbReference type="SAM" id="MobiDB-lite"/>
    </source>
</evidence>
<dbReference type="WBParaSite" id="ECPE_0001523501-mRNA-1">
    <property type="protein sequence ID" value="ECPE_0001523501-mRNA-1"/>
    <property type="gene ID" value="ECPE_0001523501"/>
</dbReference>